<evidence type="ECO:0000313" key="1">
    <source>
        <dbReference type="EMBL" id="BCA95971.1"/>
    </source>
</evidence>
<organism evidence="1 2">
    <name type="scientific">Legionella antarctica</name>
    <dbReference type="NCBI Taxonomy" id="2708020"/>
    <lineage>
        <taxon>Bacteria</taxon>
        <taxon>Pseudomonadati</taxon>
        <taxon>Pseudomonadota</taxon>
        <taxon>Gammaproteobacteria</taxon>
        <taxon>Legionellales</taxon>
        <taxon>Legionellaceae</taxon>
        <taxon>Legionella</taxon>
    </lineage>
</organism>
<dbReference type="AlphaFoldDB" id="A0A6F8T691"/>
<proteinExistence type="predicted"/>
<protein>
    <submittedName>
        <fullName evidence="1">Uncharacterized protein</fullName>
    </submittedName>
</protein>
<sequence>MAYVLFTLLGAAGEQLDYDRKLKVNTVKTRTHSLIRQGMFYYDFFRHFTDEEKENLLKVFNCLLEQHGVWSDILCVI</sequence>
<name>A0A6F8T691_9GAMM</name>
<dbReference type="EMBL" id="AP022839">
    <property type="protein sequence ID" value="BCA95971.1"/>
    <property type="molecule type" value="Genomic_DNA"/>
</dbReference>
<gene>
    <name evidence="1" type="ORF">TUM19329_23320</name>
</gene>
<evidence type="ECO:0000313" key="2">
    <source>
        <dbReference type="Proteomes" id="UP000502894"/>
    </source>
</evidence>
<keyword evidence="2" id="KW-1185">Reference proteome</keyword>
<reference evidence="1" key="1">
    <citation type="journal article" date="2020" name="Microbiol. Resour. Announc.">
        <title>Complete Genome Sequence of Novel Psychrotolerant Legionella Strain TUM19329, Isolated from Antarctic Lake Sediment.</title>
        <authorList>
            <person name="Shimada S."/>
            <person name="Nakai R."/>
            <person name="Aoki K."/>
            <person name="Shimoeda N."/>
            <person name="Ohno G."/>
            <person name="Miyazaki Y."/>
            <person name="Kudoh S."/>
            <person name="Imura S."/>
            <person name="Watanabe K."/>
            <person name="Ishii Y."/>
            <person name="Tateda K."/>
        </authorList>
    </citation>
    <scope>NUCLEOTIDE SEQUENCE [LARGE SCALE GENOMIC DNA]</scope>
    <source>
        <strain evidence="1">TUM19329</strain>
    </source>
</reference>
<dbReference type="KEGG" id="lant:TUM19329_23320"/>
<dbReference type="Proteomes" id="UP000502894">
    <property type="component" value="Chromosome"/>
</dbReference>
<accession>A0A6F8T691</accession>